<gene>
    <name evidence="2" type="ordered locus">Clos_0997</name>
</gene>
<evidence type="ECO:0000313" key="3">
    <source>
        <dbReference type="Proteomes" id="UP000000269"/>
    </source>
</evidence>
<reference evidence="3" key="1">
    <citation type="submission" date="2007-10" db="EMBL/GenBank/DDBJ databases">
        <title>Complete genome of Alkaliphilus oremlandii OhILAs.</title>
        <authorList>
            <person name="Copeland A."/>
            <person name="Lucas S."/>
            <person name="Lapidus A."/>
            <person name="Barry K."/>
            <person name="Detter J.C."/>
            <person name="Glavina del Rio T."/>
            <person name="Hammon N."/>
            <person name="Israni S."/>
            <person name="Dalin E."/>
            <person name="Tice H."/>
            <person name="Pitluck S."/>
            <person name="Chain P."/>
            <person name="Malfatti S."/>
            <person name="Shin M."/>
            <person name="Vergez L."/>
            <person name="Schmutz J."/>
            <person name="Larimer F."/>
            <person name="Land M."/>
            <person name="Hauser L."/>
            <person name="Kyrpides N."/>
            <person name="Mikhailova N."/>
            <person name="Stolz J.F."/>
            <person name="Dawson A."/>
            <person name="Fisher E."/>
            <person name="Crable B."/>
            <person name="Perera E."/>
            <person name="Lisak J."/>
            <person name="Ranganathan M."/>
            <person name="Basu P."/>
            <person name="Richardson P."/>
        </authorList>
    </citation>
    <scope>NUCLEOTIDE SEQUENCE [LARGE SCALE GENOMIC DNA]</scope>
    <source>
        <strain evidence="3">OhILAs</strain>
    </source>
</reference>
<dbReference type="STRING" id="350688.Clos_0997"/>
<proteinExistence type="predicted"/>
<keyword evidence="1" id="KW-0472">Membrane</keyword>
<keyword evidence="3" id="KW-1185">Reference proteome</keyword>
<name>A8MG06_ALKOO</name>
<feature type="transmembrane region" description="Helical" evidence="1">
    <location>
        <begin position="34"/>
        <end position="55"/>
    </location>
</feature>
<sequence length="129" mass="14935">MLIERNRIIYFVFIVAVMILGLGSRYYADYLPKWTYLYFGDVLWALMIFLIFGFLFKRKHTLWIGVASFLFSFAIEFSQLYQASWINGIRGTTIGGLVLGHGFLWSDLFAYTMGIGTGILLEKRLFTNS</sequence>
<evidence type="ECO:0000256" key="1">
    <source>
        <dbReference type="SAM" id="Phobius"/>
    </source>
</evidence>
<dbReference type="Pfam" id="PF10990">
    <property type="entry name" value="DUF2809"/>
    <property type="match status" value="1"/>
</dbReference>
<dbReference type="OrthoDB" id="5360192at2"/>
<dbReference type="RefSeq" id="WP_012158856.1">
    <property type="nucleotide sequence ID" value="NC_009922.1"/>
</dbReference>
<dbReference type="AlphaFoldDB" id="A8MG06"/>
<feature type="transmembrane region" description="Helical" evidence="1">
    <location>
        <begin position="62"/>
        <end position="82"/>
    </location>
</feature>
<dbReference type="KEGG" id="aoe:Clos_0997"/>
<organism evidence="2 3">
    <name type="scientific">Alkaliphilus oremlandii (strain OhILAs)</name>
    <name type="common">Clostridium oremlandii (strain OhILAs)</name>
    <dbReference type="NCBI Taxonomy" id="350688"/>
    <lineage>
        <taxon>Bacteria</taxon>
        <taxon>Bacillati</taxon>
        <taxon>Bacillota</taxon>
        <taxon>Clostridia</taxon>
        <taxon>Peptostreptococcales</taxon>
        <taxon>Natronincolaceae</taxon>
        <taxon>Alkaliphilus</taxon>
    </lineage>
</organism>
<dbReference type="HOGENOM" id="CLU_133181_2_1_9"/>
<evidence type="ECO:0008006" key="4">
    <source>
        <dbReference type="Google" id="ProtNLM"/>
    </source>
</evidence>
<keyword evidence="1" id="KW-1133">Transmembrane helix</keyword>
<dbReference type="Proteomes" id="UP000000269">
    <property type="component" value="Chromosome"/>
</dbReference>
<dbReference type="EMBL" id="CP000853">
    <property type="protein sequence ID" value="ABW18544.1"/>
    <property type="molecule type" value="Genomic_DNA"/>
</dbReference>
<accession>A8MG06</accession>
<feature type="transmembrane region" description="Helical" evidence="1">
    <location>
        <begin position="102"/>
        <end position="121"/>
    </location>
</feature>
<dbReference type="InterPro" id="IPR021257">
    <property type="entry name" value="DUF2809"/>
</dbReference>
<keyword evidence="1" id="KW-0812">Transmembrane</keyword>
<protein>
    <recommendedName>
        <fullName evidence="4">DUF2809 domain-containing protein</fullName>
    </recommendedName>
</protein>
<evidence type="ECO:0000313" key="2">
    <source>
        <dbReference type="EMBL" id="ABW18544.1"/>
    </source>
</evidence>
<feature type="transmembrane region" description="Helical" evidence="1">
    <location>
        <begin position="7"/>
        <end position="28"/>
    </location>
</feature>
<dbReference type="eggNOG" id="COG2205">
    <property type="taxonomic scope" value="Bacteria"/>
</dbReference>